<dbReference type="EMBL" id="BSXT01001399">
    <property type="protein sequence ID" value="GMF42082.1"/>
    <property type="molecule type" value="Genomic_DNA"/>
</dbReference>
<evidence type="ECO:0000313" key="3">
    <source>
        <dbReference type="Proteomes" id="UP001165121"/>
    </source>
</evidence>
<sequence length="122" mass="13131">MIGRSGGSWCSSPASTNRRAGPAATELLTTTSSSVSIAPVVQIAPDQSSPTTQNVSLWRGDVTVELPACAKDQTAQFLLIPTLFLSEWEILSVPPKFALPDWFSFPQPPPPPPVNRRMRLTG</sequence>
<dbReference type="Proteomes" id="UP001165121">
    <property type="component" value="Unassembled WGS sequence"/>
</dbReference>
<accession>A0A9W6XLQ0</accession>
<name>A0A9W6XLQ0_9STRA</name>
<evidence type="ECO:0000313" key="2">
    <source>
        <dbReference type="EMBL" id="GMF42082.1"/>
    </source>
</evidence>
<evidence type="ECO:0000256" key="1">
    <source>
        <dbReference type="SAM" id="MobiDB-lite"/>
    </source>
</evidence>
<proteinExistence type="predicted"/>
<feature type="compositionally biased region" description="Polar residues" evidence="1">
    <location>
        <begin position="8"/>
        <end position="18"/>
    </location>
</feature>
<protein>
    <submittedName>
        <fullName evidence="2">Unnamed protein product</fullName>
    </submittedName>
</protein>
<organism evidence="2 3">
    <name type="scientific">Phytophthora fragariaefolia</name>
    <dbReference type="NCBI Taxonomy" id="1490495"/>
    <lineage>
        <taxon>Eukaryota</taxon>
        <taxon>Sar</taxon>
        <taxon>Stramenopiles</taxon>
        <taxon>Oomycota</taxon>
        <taxon>Peronosporomycetes</taxon>
        <taxon>Peronosporales</taxon>
        <taxon>Peronosporaceae</taxon>
        <taxon>Phytophthora</taxon>
    </lineage>
</organism>
<feature type="region of interest" description="Disordered" evidence="1">
    <location>
        <begin position="1"/>
        <end position="25"/>
    </location>
</feature>
<comment type="caution">
    <text evidence="2">The sequence shown here is derived from an EMBL/GenBank/DDBJ whole genome shotgun (WGS) entry which is preliminary data.</text>
</comment>
<keyword evidence="3" id="KW-1185">Reference proteome</keyword>
<reference evidence="2" key="1">
    <citation type="submission" date="2023-04" db="EMBL/GenBank/DDBJ databases">
        <title>Phytophthora fragariaefolia NBRC 109709.</title>
        <authorList>
            <person name="Ichikawa N."/>
            <person name="Sato H."/>
            <person name="Tonouchi N."/>
        </authorList>
    </citation>
    <scope>NUCLEOTIDE SEQUENCE</scope>
    <source>
        <strain evidence="2">NBRC 109709</strain>
    </source>
</reference>
<dbReference type="AlphaFoldDB" id="A0A9W6XLQ0"/>
<gene>
    <name evidence="2" type="ORF">Pfra01_001362000</name>
</gene>